<dbReference type="SUPFAM" id="SSF63562">
    <property type="entry name" value="RPB6/omega subunit-like"/>
    <property type="match status" value="1"/>
</dbReference>
<gene>
    <name evidence="8" type="ORF">CMN54_07600</name>
</gene>
<evidence type="ECO:0000256" key="4">
    <source>
        <dbReference type="ARBA" id="ARBA00022478"/>
    </source>
</evidence>
<dbReference type="Pfam" id="PF01192">
    <property type="entry name" value="RNA_pol_Rpb6"/>
    <property type="match status" value="1"/>
</dbReference>
<dbReference type="GO" id="GO:0003899">
    <property type="term" value="F:DNA-directed RNA polymerase activity"/>
    <property type="evidence" value="ECO:0007669"/>
    <property type="project" value="UniProtKB-EC"/>
</dbReference>
<dbReference type="Proteomes" id="UP000226525">
    <property type="component" value="Unassembled WGS sequence"/>
</dbReference>
<reference evidence="9" key="1">
    <citation type="submission" date="2017-09" db="EMBL/GenBank/DDBJ databases">
        <title>The Reconstruction of 2,631 Draft Metagenome-Assembled Genomes from the Global Oceans.</title>
        <authorList>
            <person name="Tully B.J."/>
            <person name="Graham E.D."/>
            <person name="Heidelberg J.F."/>
        </authorList>
    </citation>
    <scope>NUCLEOTIDE SEQUENCE [LARGE SCALE GENOMIC DNA]</scope>
</reference>
<keyword evidence="4" id="KW-0240">DNA-directed RNA polymerase</keyword>
<protein>
    <recommendedName>
        <fullName evidence="3">DNA-directed RNA polymerase subunit omega</fullName>
        <ecNumber evidence="2">2.7.7.6</ecNumber>
    </recommendedName>
    <alternativeName>
        <fullName evidence="6">Transcriptase subunit omega</fullName>
    </alternativeName>
</protein>
<evidence type="ECO:0000313" key="8">
    <source>
        <dbReference type="EMBL" id="MAH63294.1"/>
    </source>
</evidence>
<comment type="catalytic activity">
    <reaction evidence="7">
        <text>RNA(n) + a ribonucleoside 5'-triphosphate = RNA(n+1) + diphosphate</text>
        <dbReference type="Rhea" id="RHEA:21248"/>
        <dbReference type="Rhea" id="RHEA-COMP:14527"/>
        <dbReference type="Rhea" id="RHEA-COMP:17342"/>
        <dbReference type="ChEBI" id="CHEBI:33019"/>
        <dbReference type="ChEBI" id="CHEBI:61557"/>
        <dbReference type="ChEBI" id="CHEBI:140395"/>
        <dbReference type="EC" id="2.7.7.6"/>
    </reaction>
</comment>
<organism evidence="8 9">
    <name type="scientific">SAR324 cluster bacterium</name>
    <dbReference type="NCBI Taxonomy" id="2024889"/>
    <lineage>
        <taxon>Bacteria</taxon>
        <taxon>Deltaproteobacteria</taxon>
        <taxon>SAR324 cluster</taxon>
    </lineage>
</organism>
<dbReference type="EC" id="2.7.7.6" evidence="2"/>
<evidence type="ECO:0000256" key="5">
    <source>
        <dbReference type="ARBA" id="ARBA00023163"/>
    </source>
</evidence>
<evidence type="ECO:0000256" key="6">
    <source>
        <dbReference type="ARBA" id="ARBA00029924"/>
    </source>
</evidence>
<evidence type="ECO:0000256" key="7">
    <source>
        <dbReference type="ARBA" id="ARBA00048552"/>
    </source>
</evidence>
<dbReference type="InterPro" id="IPR036161">
    <property type="entry name" value="RPB6/omega-like_sf"/>
</dbReference>
<dbReference type="GO" id="GO:0006351">
    <property type="term" value="P:DNA-templated transcription"/>
    <property type="evidence" value="ECO:0007669"/>
    <property type="project" value="InterPro"/>
</dbReference>
<name>A0A2D6YJG9_9DELT</name>
<accession>A0A2D6YJG9</accession>
<dbReference type="EMBL" id="NZEX01000087">
    <property type="protein sequence ID" value="MAH63294.1"/>
    <property type="molecule type" value="Genomic_DNA"/>
</dbReference>
<keyword evidence="5" id="KW-0804">Transcription</keyword>
<dbReference type="GO" id="GO:0003677">
    <property type="term" value="F:DNA binding"/>
    <property type="evidence" value="ECO:0007669"/>
    <property type="project" value="InterPro"/>
</dbReference>
<comment type="similarity">
    <text evidence="1">Belongs to the RNA polymerase subunit omega family.</text>
</comment>
<proteinExistence type="inferred from homology"/>
<dbReference type="GO" id="GO:0000428">
    <property type="term" value="C:DNA-directed RNA polymerase complex"/>
    <property type="evidence" value="ECO:0007669"/>
    <property type="project" value="UniProtKB-KW"/>
</dbReference>
<sequence>MNSDYLKFMEEHSKHGEINLFEKVLITAKRAKTIYELDEEEKLELEHKPTFQAILDTNEGRIRYQKPIPHDEDKVILRKTG</sequence>
<dbReference type="AlphaFoldDB" id="A0A2D6YJG9"/>
<evidence type="ECO:0000256" key="1">
    <source>
        <dbReference type="ARBA" id="ARBA00006711"/>
    </source>
</evidence>
<evidence type="ECO:0000256" key="3">
    <source>
        <dbReference type="ARBA" id="ARBA00013725"/>
    </source>
</evidence>
<dbReference type="InterPro" id="IPR006110">
    <property type="entry name" value="Pol_omega/Rpo6/RPB6"/>
</dbReference>
<evidence type="ECO:0000256" key="2">
    <source>
        <dbReference type="ARBA" id="ARBA00012418"/>
    </source>
</evidence>
<comment type="caution">
    <text evidence="8">The sequence shown here is derived from an EMBL/GenBank/DDBJ whole genome shotgun (WGS) entry which is preliminary data.</text>
</comment>
<evidence type="ECO:0000313" key="9">
    <source>
        <dbReference type="Proteomes" id="UP000226525"/>
    </source>
</evidence>